<protein>
    <submittedName>
        <fullName evidence="2">Uncharacterized protein</fullName>
    </submittedName>
</protein>
<dbReference type="AlphaFoldDB" id="A0A1R2AZK6"/>
<feature type="compositionally biased region" description="Polar residues" evidence="1">
    <location>
        <begin position="102"/>
        <end position="121"/>
    </location>
</feature>
<comment type="caution">
    <text evidence="2">The sequence shown here is derived from an EMBL/GenBank/DDBJ whole genome shotgun (WGS) entry which is preliminary data.</text>
</comment>
<feature type="region of interest" description="Disordered" evidence="1">
    <location>
        <begin position="169"/>
        <end position="217"/>
    </location>
</feature>
<dbReference type="InterPro" id="IPR051291">
    <property type="entry name" value="CIMAP"/>
</dbReference>
<sequence>MIKKNLTRSRKIRPPAFSTLGRDSVHWSFSKDKRFKHKSIGECPELLDLPSTLAKRSTTFGYGKRWQPRNPCGKDSPSPDKYSIPSCFDLEKRGPIMLGNKGNFSNHSRSSTPGPGSYDLQSTLFKDAPKFSFRPKIIDKARCSTPSPGDYNPKYRLQERANYSEITFGVGSRSKDNRPRPSTPGPGTYEMPSSFSKSWTSTSSRFYSPIKSKNLQR</sequence>
<accession>A0A1R2AZK6</accession>
<name>A0A1R2AZK6_9CILI</name>
<evidence type="ECO:0000313" key="3">
    <source>
        <dbReference type="Proteomes" id="UP000187209"/>
    </source>
</evidence>
<proteinExistence type="predicted"/>
<dbReference type="InterPro" id="IPR010736">
    <property type="entry name" value="SHIPPO-rpt"/>
</dbReference>
<dbReference type="Proteomes" id="UP000187209">
    <property type="component" value="Unassembled WGS sequence"/>
</dbReference>
<feature type="compositionally biased region" description="Low complexity" evidence="1">
    <location>
        <begin position="193"/>
        <end position="208"/>
    </location>
</feature>
<dbReference type="EMBL" id="MPUH01001140">
    <property type="protein sequence ID" value="OMJ69946.1"/>
    <property type="molecule type" value="Genomic_DNA"/>
</dbReference>
<evidence type="ECO:0000256" key="1">
    <source>
        <dbReference type="SAM" id="MobiDB-lite"/>
    </source>
</evidence>
<organism evidence="2 3">
    <name type="scientific">Stentor coeruleus</name>
    <dbReference type="NCBI Taxonomy" id="5963"/>
    <lineage>
        <taxon>Eukaryota</taxon>
        <taxon>Sar</taxon>
        <taxon>Alveolata</taxon>
        <taxon>Ciliophora</taxon>
        <taxon>Postciliodesmatophora</taxon>
        <taxon>Heterotrichea</taxon>
        <taxon>Heterotrichida</taxon>
        <taxon>Stentoridae</taxon>
        <taxon>Stentor</taxon>
    </lineage>
</organism>
<feature type="region of interest" description="Disordered" evidence="1">
    <location>
        <begin position="100"/>
        <end position="121"/>
    </location>
</feature>
<keyword evidence="3" id="KW-1185">Reference proteome</keyword>
<reference evidence="2 3" key="1">
    <citation type="submission" date="2016-11" db="EMBL/GenBank/DDBJ databases">
        <title>The macronuclear genome of Stentor coeruleus: a giant cell with tiny introns.</title>
        <authorList>
            <person name="Slabodnick M."/>
            <person name="Ruby J.G."/>
            <person name="Reiff S.B."/>
            <person name="Swart E.C."/>
            <person name="Gosai S."/>
            <person name="Prabakaran S."/>
            <person name="Witkowska E."/>
            <person name="Larue G.E."/>
            <person name="Fisher S."/>
            <person name="Freeman R.M."/>
            <person name="Gunawardena J."/>
            <person name="Chu W."/>
            <person name="Stover N.A."/>
            <person name="Gregory B.D."/>
            <person name="Nowacki M."/>
            <person name="Derisi J."/>
            <person name="Roy S.W."/>
            <person name="Marshall W.F."/>
            <person name="Sood P."/>
        </authorList>
    </citation>
    <scope>NUCLEOTIDE SEQUENCE [LARGE SCALE GENOMIC DNA]</scope>
    <source>
        <strain evidence="2">WM001</strain>
    </source>
</reference>
<dbReference type="Pfam" id="PF07004">
    <property type="entry name" value="SHIPPO-rpt"/>
    <property type="match status" value="3"/>
</dbReference>
<gene>
    <name evidence="2" type="ORF">SteCoe_32194</name>
</gene>
<dbReference type="PANTHER" id="PTHR21580">
    <property type="entry name" value="SHIPPO-1-RELATED"/>
    <property type="match status" value="1"/>
</dbReference>
<evidence type="ECO:0000313" key="2">
    <source>
        <dbReference type="EMBL" id="OMJ69946.1"/>
    </source>
</evidence>
<dbReference type="OrthoDB" id="429991at2759"/>